<proteinExistence type="predicted"/>
<dbReference type="InterPro" id="IPR027379">
    <property type="entry name" value="CLS_N"/>
</dbReference>
<evidence type="ECO:0000256" key="3">
    <source>
        <dbReference type="ARBA" id="ARBA00022692"/>
    </source>
</evidence>
<feature type="transmembrane region" description="Helical" evidence="6">
    <location>
        <begin position="6"/>
        <end position="25"/>
    </location>
</feature>
<evidence type="ECO:0000256" key="6">
    <source>
        <dbReference type="SAM" id="Phobius"/>
    </source>
</evidence>
<dbReference type="AlphaFoldDB" id="A0A127M784"/>
<dbReference type="RefSeq" id="WP_008248811.1">
    <property type="nucleotide sequence ID" value="NZ_CP014544.1"/>
</dbReference>
<reference evidence="8 9" key="1">
    <citation type="submission" date="2015-12" db="EMBL/GenBank/DDBJ databases">
        <authorList>
            <person name="Shamseldin A."/>
            <person name="Moawad H."/>
            <person name="Abd El-Rahim W.M."/>
            <person name="Sadowsky M.J."/>
        </authorList>
    </citation>
    <scope>NUCLEOTIDE SEQUENCE [LARGE SCALE GENOMIC DNA]</scope>
    <source>
        <strain evidence="8 9">SM2</strain>
    </source>
</reference>
<keyword evidence="5 6" id="KW-0472">Membrane</keyword>
<evidence type="ECO:0000313" key="8">
    <source>
        <dbReference type="EMBL" id="AMO69099.1"/>
    </source>
</evidence>
<sequence>MDLQITGVLGFLIFIADIWAILNIVQSKESSATKLLWIVLILFLPVLGLAIWWFAGPRDPR</sequence>
<feature type="transmembrane region" description="Helical" evidence="6">
    <location>
        <begin position="37"/>
        <end position="55"/>
    </location>
</feature>
<evidence type="ECO:0000259" key="7">
    <source>
        <dbReference type="Pfam" id="PF13396"/>
    </source>
</evidence>
<dbReference type="Proteomes" id="UP000074119">
    <property type="component" value="Chromosome"/>
</dbReference>
<protein>
    <recommendedName>
        <fullName evidence="7">Cardiolipin synthase N-terminal domain-containing protein</fullName>
    </recommendedName>
</protein>
<keyword evidence="4 6" id="KW-1133">Transmembrane helix</keyword>
<dbReference type="EMBL" id="CP014544">
    <property type="protein sequence ID" value="AMO69099.1"/>
    <property type="molecule type" value="Genomic_DNA"/>
</dbReference>
<keyword evidence="3 6" id="KW-0812">Transmembrane</keyword>
<comment type="subcellular location">
    <subcellularLocation>
        <location evidence="1">Cell membrane</location>
        <topology evidence="1">Multi-pass membrane protein</topology>
    </subcellularLocation>
</comment>
<evidence type="ECO:0000313" key="9">
    <source>
        <dbReference type="Proteomes" id="UP000074119"/>
    </source>
</evidence>
<feature type="domain" description="Cardiolipin synthase N-terminal" evidence="7">
    <location>
        <begin position="15"/>
        <end position="57"/>
    </location>
</feature>
<dbReference type="GO" id="GO:0005886">
    <property type="term" value="C:plasma membrane"/>
    <property type="evidence" value="ECO:0007669"/>
    <property type="project" value="UniProtKB-SubCell"/>
</dbReference>
<evidence type="ECO:0000256" key="1">
    <source>
        <dbReference type="ARBA" id="ARBA00004651"/>
    </source>
</evidence>
<dbReference type="STRING" id="1470434.AZF00_12640"/>
<dbReference type="Pfam" id="PF13396">
    <property type="entry name" value="PLDc_N"/>
    <property type="match status" value="1"/>
</dbReference>
<gene>
    <name evidence="8" type="ORF">AZF00_12640</name>
</gene>
<organism evidence="8 9">
    <name type="scientific">Zhongshania aliphaticivorans</name>
    <dbReference type="NCBI Taxonomy" id="1470434"/>
    <lineage>
        <taxon>Bacteria</taxon>
        <taxon>Pseudomonadati</taxon>
        <taxon>Pseudomonadota</taxon>
        <taxon>Gammaproteobacteria</taxon>
        <taxon>Cellvibrionales</taxon>
        <taxon>Spongiibacteraceae</taxon>
        <taxon>Zhongshania</taxon>
    </lineage>
</organism>
<dbReference type="KEGG" id="zal:AZF00_12640"/>
<evidence type="ECO:0000256" key="4">
    <source>
        <dbReference type="ARBA" id="ARBA00022989"/>
    </source>
</evidence>
<keyword evidence="2" id="KW-1003">Cell membrane</keyword>
<accession>A0A127M784</accession>
<evidence type="ECO:0000256" key="5">
    <source>
        <dbReference type="ARBA" id="ARBA00023136"/>
    </source>
</evidence>
<name>A0A127M784_9GAMM</name>
<evidence type="ECO:0000256" key="2">
    <source>
        <dbReference type="ARBA" id="ARBA00022475"/>
    </source>
</evidence>